<dbReference type="InterPro" id="IPR013517">
    <property type="entry name" value="FG-GAP"/>
</dbReference>
<reference evidence="5 6" key="1">
    <citation type="submission" date="2019-03" db="EMBL/GenBank/DDBJ databases">
        <title>Genomic features of bacteria from cold environments.</title>
        <authorList>
            <person name="Shen L."/>
        </authorList>
    </citation>
    <scope>NUCLEOTIDE SEQUENCE [LARGE SCALE GENOMIC DNA]</scope>
    <source>
        <strain evidence="6">T3246-1</strain>
    </source>
</reference>
<feature type="region of interest" description="Disordered" evidence="2">
    <location>
        <begin position="35"/>
        <end position="102"/>
    </location>
</feature>
<dbReference type="SUPFAM" id="SSF51261">
    <property type="entry name" value="Duplicated hybrid motif"/>
    <property type="match status" value="1"/>
</dbReference>
<dbReference type="PANTHER" id="PTHR21666">
    <property type="entry name" value="PEPTIDASE-RELATED"/>
    <property type="match status" value="1"/>
</dbReference>
<dbReference type="Gene3D" id="2.40.128.340">
    <property type="match status" value="1"/>
</dbReference>
<dbReference type="Gene3D" id="2.130.10.130">
    <property type="entry name" value="Integrin alpha, N-terminal"/>
    <property type="match status" value="1"/>
</dbReference>
<dbReference type="CDD" id="cd12797">
    <property type="entry name" value="M23_peptidase"/>
    <property type="match status" value="1"/>
</dbReference>
<dbReference type="InterPro" id="IPR011055">
    <property type="entry name" value="Dup_hybrid_motif"/>
</dbReference>
<feature type="domain" description="M23ase beta-sheet core" evidence="4">
    <location>
        <begin position="146"/>
        <end position="240"/>
    </location>
</feature>
<organism evidence="5 6">
    <name type="scientific">Occultella glacieicola</name>
    <dbReference type="NCBI Taxonomy" id="2518684"/>
    <lineage>
        <taxon>Bacteria</taxon>
        <taxon>Bacillati</taxon>
        <taxon>Actinomycetota</taxon>
        <taxon>Actinomycetes</taxon>
        <taxon>Micrococcales</taxon>
        <taxon>Ruaniaceae</taxon>
        <taxon>Occultella</taxon>
    </lineage>
</organism>
<evidence type="ECO:0000256" key="2">
    <source>
        <dbReference type="SAM" id="MobiDB-lite"/>
    </source>
</evidence>
<dbReference type="PANTHER" id="PTHR21666:SF270">
    <property type="entry name" value="MUREIN HYDROLASE ACTIVATOR ENVC"/>
    <property type="match status" value="1"/>
</dbReference>
<dbReference type="Proteomes" id="UP000504882">
    <property type="component" value="Unassembled WGS sequence"/>
</dbReference>
<dbReference type="EMBL" id="SMNA01000008">
    <property type="protein sequence ID" value="TDE90846.1"/>
    <property type="molecule type" value="Genomic_DNA"/>
</dbReference>
<accession>A0ABY2E0A6</accession>
<evidence type="ECO:0000259" key="4">
    <source>
        <dbReference type="Pfam" id="PF01551"/>
    </source>
</evidence>
<keyword evidence="6" id="KW-1185">Reference proteome</keyword>
<dbReference type="RefSeq" id="WP_133108911.1">
    <property type="nucleotide sequence ID" value="NZ_SMNA01000008.1"/>
</dbReference>
<dbReference type="SUPFAM" id="SSF69318">
    <property type="entry name" value="Integrin alpha N-terminal domain"/>
    <property type="match status" value="1"/>
</dbReference>
<evidence type="ECO:0000313" key="6">
    <source>
        <dbReference type="Proteomes" id="UP000504882"/>
    </source>
</evidence>
<feature type="signal peptide" evidence="3">
    <location>
        <begin position="1"/>
        <end position="34"/>
    </location>
</feature>
<comment type="caution">
    <text evidence="5">The sequence shown here is derived from an EMBL/GenBank/DDBJ whole genome shotgun (WGS) entry which is preliminary data.</text>
</comment>
<evidence type="ECO:0000256" key="3">
    <source>
        <dbReference type="SAM" id="SignalP"/>
    </source>
</evidence>
<gene>
    <name evidence="5" type="ORF">EXU48_17210</name>
</gene>
<dbReference type="InterPro" id="IPR050570">
    <property type="entry name" value="Cell_wall_metabolism_enzyme"/>
</dbReference>
<feature type="chain" id="PRO_5047428809" description="M23ase beta-sheet core domain-containing protein" evidence="3">
    <location>
        <begin position="35"/>
        <end position="599"/>
    </location>
</feature>
<sequence length="599" mass="61871">MTPHSLRARAGTRVGAATIAAVLILVGFGSPAWAQPAADDTTAPAEETSEPVEGETPQPQPTDPTDGGPTDGDPTAHPTPEVTEPPTDEDGSTAAPDESSANLVAPQSVTAAAVPILVAPLRPGTYRMTSAQGPRCAPTINASLAHMGQDMAAPLGTPIYAIAAGVVRYARPEASAGQWIVIEHVIDGRIVSSSYSHSRNATEFVRAGDRVAAGQRIATVASTGVSTGPHLHLEIWEGRYGNAAGGKVVNPDTWLAARGVSLRAGATSVSTVKPPTSCTYWAAGTTTLYASPSRSAAIVTMVRGGTVLTTPGAGVKTNGFIQVTTSGTTGWAPAGQVSPKRTSVTPIPRHVVNLDYTGDGVSDVLAADAAGRLRLYPGNGAGGWASSRQVGAGWSGFQLIAANDFNRDGRADIFGVDTTGRLYFYAGTGNGGFSTRVAFGRGWSALTNVFSPGDFNGDGKADLVATDSAGLLWLYRGNGSGGFLPGRVQIGHGWQMFTQVIAGGDANRDGRPDILAVNRSGRLFGYFGNGTGRFTGSRQLGHGWSGLQVHGVGGFDLDAYDDYLAITADGRMYLYRGSPSAWVGAGQQVGRGWSTMRLA</sequence>
<dbReference type="InterPro" id="IPR016047">
    <property type="entry name" value="M23ase_b-sheet_dom"/>
</dbReference>
<evidence type="ECO:0000313" key="5">
    <source>
        <dbReference type="EMBL" id="TDE90846.1"/>
    </source>
</evidence>
<dbReference type="InterPro" id="IPR028994">
    <property type="entry name" value="Integrin_alpha_N"/>
</dbReference>
<evidence type="ECO:0000256" key="1">
    <source>
        <dbReference type="ARBA" id="ARBA00022729"/>
    </source>
</evidence>
<dbReference type="Gene3D" id="2.70.70.10">
    <property type="entry name" value="Glucose Permease (Domain IIA)"/>
    <property type="match status" value="1"/>
</dbReference>
<protein>
    <recommendedName>
        <fullName evidence="4">M23ase beta-sheet core domain-containing protein</fullName>
    </recommendedName>
</protein>
<name>A0ABY2E0A6_9MICO</name>
<dbReference type="Pfam" id="PF13517">
    <property type="entry name" value="FG-GAP_3"/>
    <property type="match status" value="2"/>
</dbReference>
<feature type="compositionally biased region" description="Low complexity" evidence="2">
    <location>
        <begin position="63"/>
        <end position="85"/>
    </location>
</feature>
<proteinExistence type="predicted"/>
<dbReference type="Pfam" id="PF01551">
    <property type="entry name" value="Peptidase_M23"/>
    <property type="match status" value="1"/>
</dbReference>
<feature type="compositionally biased region" description="Low complexity" evidence="2">
    <location>
        <begin position="35"/>
        <end position="46"/>
    </location>
</feature>
<keyword evidence="1 3" id="KW-0732">Signal</keyword>